<protein>
    <submittedName>
        <fullName evidence="2">DUF2236 domain-containing protein</fullName>
    </submittedName>
    <submittedName>
        <fullName evidence="3">Uncharacterized protein conserved in bacteria (DUF2236)</fullName>
    </submittedName>
</protein>
<dbReference type="EMBL" id="LR131273">
    <property type="protein sequence ID" value="VDR37974.1"/>
    <property type="molecule type" value="Genomic_DNA"/>
</dbReference>
<name>A0A3P8JYS2_TSUPA</name>
<dbReference type="PANTHER" id="PTHR36124">
    <property type="match status" value="1"/>
</dbReference>
<dbReference type="InterPro" id="IPR046366">
    <property type="entry name" value="MPAB"/>
</dbReference>
<dbReference type="OrthoDB" id="836517at2"/>
<evidence type="ECO:0000313" key="4">
    <source>
        <dbReference type="Proteomes" id="UP000271626"/>
    </source>
</evidence>
<organism evidence="3 4">
    <name type="scientific">Tsukamurella paurometabola</name>
    <name type="common">Corynebacterium paurometabolum</name>
    <dbReference type="NCBI Taxonomy" id="2061"/>
    <lineage>
        <taxon>Bacteria</taxon>
        <taxon>Bacillati</taxon>
        <taxon>Actinomycetota</taxon>
        <taxon>Actinomycetes</taxon>
        <taxon>Mycobacteriales</taxon>
        <taxon>Tsukamurellaceae</taxon>
        <taxon>Tsukamurella</taxon>
    </lineage>
</organism>
<dbReference type="EMBL" id="JAGXOE010000055">
    <property type="protein sequence ID" value="MBS4103210.1"/>
    <property type="molecule type" value="Genomic_DNA"/>
</dbReference>
<reference evidence="2 5" key="2">
    <citation type="submission" date="2021-04" db="EMBL/GenBank/DDBJ databases">
        <title>Whole genome sequence analysis of a thiophenic sulfur metabolizing bacteria.</title>
        <authorList>
            <person name="Akhtar N."/>
            <person name="Akram J."/>
            <person name="Aslam A."/>
        </authorList>
    </citation>
    <scope>NUCLEOTIDE SEQUENCE [LARGE SCALE GENOMIC DNA]</scope>
    <source>
        <strain evidence="2 5">3OW</strain>
    </source>
</reference>
<keyword evidence="5" id="KW-1185">Reference proteome</keyword>
<dbReference type="AlphaFoldDB" id="A0A3P8JYS2"/>
<dbReference type="Pfam" id="PF09995">
    <property type="entry name" value="MPAB_Lcp_cat"/>
    <property type="match status" value="1"/>
</dbReference>
<dbReference type="GO" id="GO:0016491">
    <property type="term" value="F:oxidoreductase activity"/>
    <property type="evidence" value="ECO:0007669"/>
    <property type="project" value="InterPro"/>
</dbReference>
<evidence type="ECO:0000313" key="3">
    <source>
        <dbReference type="EMBL" id="VDR37974.1"/>
    </source>
</evidence>
<dbReference type="Proteomes" id="UP000271626">
    <property type="component" value="Chromosome"/>
</dbReference>
<proteinExistence type="predicted"/>
<sequence>MQSRPARPPRPRRWKIDRNRGLDPETDFVEISRNLGTYDFPWDITQALSFALFRTYAVPSIGRLLADTGEFTERVQKRYDDTALLLEVPLLKGFASADGRAAIRRINQMHKMYDISDDDMRYVLCTFVVVPVRWIADYGWRDLTESEKLATVRYYQTLGKHMAIPDIPATYDEFADFMDRYEAEHFAFDEGARRVADSTLELLKSFYLAPVRPAIGVFSRALMDPPLLRAFHYDDPGPVVRRLSVGAMKLRARLLAVLPSRRTPALVQDNHRIRSYPNGFRTESLGTFAPGCPVHRSDRADAAHLDAH</sequence>
<reference evidence="3 4" key="1">
    <citation type="submission" date="2018-12" db="EMBL/GenBank/DDBJ databases">
        <authorList>
            <consortium name="Pathogen Informatics"/>
        </authorList>
    </citation>
    <scope>NUCLEOTIDE SEQUENCE [LARGE SCALE GENOMIC DNA]</scope>
    <source>
        <strain evidence="3 4">NCTC10741</strain>
    </source>
</reference>
<accession>A0A3P8JYS2</accession>
<feature type="domain" description="ER-bound oxygenase mpaB/mpaB'/Rubber oxygenase catalytic" evidence="1">
    <location>
        <begin position="57"/>
        <end position="243"/>
    </location>
</feature>
<evidence type="ECO:0000313" key="2">
    <source>
        <dbReference type="EMBL" id="MBS4103210.1"/>
    </source>
</evidence>
<dbReference type="PANTHER" id="PTHR36124:SF1">
    <property type="entry name" value="ER-BOUND OXYGENASE MPAB_MPAB'_RUBBER OXYGENASE CATALYTIC DOMAIN-CONTAINING PROTEIN"/>
    <property type="match status" value="1"/>
</dbReference>
<dbReference type="InterPro" id="IPR018713">
    <property type="entry name" value="MPAB/Lcp_cat_dom"/>
</dbReference>
<dbReference type="RefSeq" id="WP_126195301.1">
    <property type="nucleotide sequence ID" value="NZ_CP085954.1"/>
</dbReference>
<gene>
    <name evidence="2" type="ORF">KFZ73_18445</name>
    <name evidence="3" type="ORF">NCTC10741_01087</name>
</gene>
<evidence type="ECO:0000313" key="5">
    <source>
        <dbReference type="Proteomes" id="UP000676853"/>
    </source>
</evidence>
<evidence type="ECO:0000259" key="1">
    <source>
        <dbReference type="Pfam" id="PF09995"/>
    </source>
</evidence>
<dbReference type="Proteomes" id="UP000676853">
    <property type="component" value="Unassembled WGS sequence"/>
</dbReference>